<name>A0A3R6IVC3_9BACT</name>
<gene>
    <name evidence="2" type="ORF">DW060_03715</name>
</gene>
<protein>
    <submittedName>
        <fullName evidence="2">Uncharacterized protein</fullName>
    </submittedName>
</protein>
<keyword evidence="3" id="KW-1185">Reference proteome</keyword>
<feature type="chain" id="PRO_5018637454" evidence="1">
    <location>
        <begin position="23"/>
        <end position="309"/>
    </location>
</feature>
<proteinExistence type="predicted"/>
<sequence>MTMKKTLLSMAAMLLLATGASAQKLDLTVAGKANVDSRFNKFEQVVAPKANGMKKLKEDDKLIGFPCSVTPVGNIGWPQVPDAASAASQLMLDESWYGYNVIGIRYLLLGSLGENTAETPVGVYVWGMPESGKQEDLLAAEKLLNEGDYELCVVNDQQLTANWNETYFDAPFELSEKTTALRYGFMYVQDTNDDDENLAAAPFLVGKFGDDEEFPDPNSGNAPFLVFGTFGEKQGWYQYSDASAFPYALCVQIIARKPNGETAILGVDASGKAYEKQYYSLDGKKLSAPQKGINVVKMSDGTSKKVFVK</sequence>
<dbReference type="AlphaFoldDB" id="A0A3R6IVC3"/>
<accession>A0A3R6IVC3</accession>
<evidence type="ECO:0000256" key="1">
    <source>
        <dbReference type="SAM" id="SignalP"/>
    </source>
</evidence>
<comment type="caution">
    <text evidence="2">The sequence shown here is derived from an EMBL/GenBank/DDBJ whole genome shotgun (WGS) entry which is preliminary data.</text>
</comment>
<organism evidence="2 3">
    <name type="scientific">Leyella stercorea</name>
    <dbReference type="NCBI Taxonomy" id="363265"/>
    <lineage>
        <taxon>Bacteria</taxon>
        <taxon>Pseudomonadati</taxon>
        <taxon>Bacteroidota</taxon>
        <taxon>Bacteroidia</taxon>
        <taxon>Bacteroidales</taxon>
        <taxon>Prevotellaceae</taxon>
        <taxon>Leyella</taxon>
    </lineage>
</organism>
<reference evidence="2 3" key="1">
    <citation type="submission" date="2018-08" db="EMBL/GenBank/DDBJ databases">
        <title>A genome reference for cultivated species of the human gut microbiota.</title>
        <authorList>
            <person name="Zou Y."/>
            <person name="Xue W."/>
            <person name="Luo G."/>
        </authorList>
    </citation>
    <scope>NUCLEOTIDE SEQUENCE [LARGE SCALE GENOMIC DNA]</scope>
    <source>
        <strain evidence="2 3">AF42-9</strain>
    </source>
</reference>
<evidence type="ECO:0000313" key="3">
    <source>
        <dbReference type="Proteomes" id="UP000286598"/>
    </source>
</evidence>
<dbReference type="Proteomes" id="UP000286598">
    <property type="component" value="Unassembled WGS sequence"/>
</dbReference>
<evidence type="ECO:0000313" key="2">
    <source>
        <dbReference type="EMBL" id="RHK51779.1"/>
    </source>
</evidence>
<keyword evidence="1" id="KW-0732">Signal</keyword>
<dbReference type="EMBL" id="QRNO01000012">
    <property type="protein sequence ID" value="RHK51779.1"/>
    <property type="molecule type" value="Genomic_DNA"/>
</dbReference>
<feature type="signal peptide" evidence="1">
    <location>
        <begin position="1"/>
        <end position="22"/>
    </location>
</feature>